<dbReference type="GO" id="GO:0016020">
    <property type="term" value="C:membrane"/>
    <property type="evidence" value="ECO:0007669"/>
    <property type="project" value="UniProtKB-SubCell"/>
</dbReference>
<evidence type="ECO:0000256" key="8">
    <source>
        <dbReference type="SAM" id="Phobius"/>
    </source>
</evidence>
<dbReference type="Proteomes" id="UP000518206">
    <property type="component" value="Unassembled WGS sequence"/>
</dbReference>
<feature type="transmembrane region" description="Helical" evidence="8">
    <location>
        <begin position="118"/>
        <end position="137"/>
    </location>
</feature>
<sequence>MTAPLGVRMELGLYLAAAVVGGLLATGVRLPPLVGYLVAGFALGAVGAPAPDGLEQVAELGVVLLLFAIGLKFDARTLLRREIWLTTSVHIVLSTAVTIGFLGLLAVAGPALVADEPLGGLALVGFALSFSSTVFVVKVLEDRSDTTSLYGRIAVGLLVMQDVVAVVFMALSGGEVPSPWALALVLVIPAAWPLHRIWDRIGHGELQALFGVTVAVALGWGLFEAAGVHGELGALLMGVLLAKHPGASEMSRSLMTFKDLMLVAFFLQIGLHGRPGLEELLLAVALLAVLPLQVAFYAVLLWAMRLRRRTAFLTGLVLANFSEFGIIVAVVGASAGMLDERWVVVVSLAVAISFAVSALVNRRGVELASRMVKLLPHHSTHQLHPDDRLVDVGHSDALVLGLGRIGAATYEQLRDGYGLSVVGVEHDPARVGELTARGFDVLRADATDVEFWLRVRRAGRVQMVVLAMPFHKANLIALARLQKAGFTGKVAAVARYDDDVDELRRHGADAVFHLYGSAGTALADHAAEVLLHRDGPTRAHDPEVLLHRESPPRAHDPEVASGPAADRAVADRAVADRAAIDRAVADGP</sequence>
<dbReference type="EMBL" id="JACHVX010000004">
    <property type="protein sequence ID" value="MBB2924083.1"/>
    <property type="molecule type" value="Genomic_DNA"/>
</dbReference>
<comment type="subcellular location">
    <subcellularLocation>
        <location evidence="1">Membrane</location>
        <topology evidence="1">Multi-pass membrane protein</topology>
    </subcellularLocation>
</comment>
<dbReference type="PANTHER" id="PTHR42751">
    <property type="entry name" value="SODIUM/HYDROGEN EXCHANGER FAMILY/TRKA DOMAIN PROTEIN"/>
    <property type="match status" value="1"/>
</dbReference>
<dbReference type="GO" id="GO:0015297">
    <property type="term" value="F:antiporter activity"/>
    <property type="evidence" value="ECO:0007669"/>
    <property type="project" value="InterPro"/>
</dbReference>
<evidence type="ECO:0000256" key="6">
    <source>
        <dbReference type="ARBA" id="ARBA00023136"/>
    </source>
</evidence>
<feature type="transmembrane region" description="Helical" evidence="8">
    <location>
        <begin position="311"/>
        <end position="336"/>
    </location>
</feature>
<feature type="transmembrane region" description="Helical" evidence="8">
    <location>
        <begin position="149"/>
        <end position="171"/>
    </location>
</feature>
<dbReference type="Pfam" id="PF02254">
    <property type="entry name" value="TrkA_N"/>
    <property type="match status" value="1"/>
</dbReference>
<comment type="similarity">
    <text evidence="2">Belongs to the monovalent cation:proton antiporter 2 (CPA2) transporter (TC 2.A.37) family.</text>
</comment>
<dbReference type="Gene3D" id="3.40.50.720">
    <property type="entry name" value="NAD(P)-binding Rossmann-like Domain"/>
    <property type="match status" value="1"/>
</dbReference>
<evidence type="ECO:0000313" key="10">
    <source>
        <dbReference type="EMBL" id="MBB2924083.1"/>
    </source>
</evidence>
<evidence type="ECO:0000313" key="11">
    <source>
        <dbReference type="Proteomes" id="UP000518206"/>
    </source>
</evidence>
<proteinExistence type="inferred from homology"/>
<feature type="region of interest" description="Disordered" evidence="7">
    <location>
        <begin position="548"/>
        <end position="568"/>
    </location>
</feature>
<evidence type="ECO:0000256" key="7">
    <source>
        <dbReference type="SAM" id="MobiDB-lite"/>
    </source>
</evidence>
<protein>
    <submittedName>
        <fullName evidence="10">Putative Kef-type K+ transport protein</fullName>
    </submittedName>
</protein>
<keyword evidence="4 8" id="KW-0812">Transmembrane</keyword>
<dbReference type="GO" id="GO:0006813">
    <property type="term" value="P:potassium ion transport"/>
    <property type="evidence" value="ECO:0007669"/>
    <property type="project" value="InterPro"/>
</dbReference>
<feature type="transmembrane region" description="Helical" evidence="8">
    <location>
        <begin position="177"/>
        <end position="194"/>
    </location>
</feature>
<dbReference type="PROSITE" id="PS51201">
    <property type="entry name" value="RCK_N"/>
    <property type="match status" value="1"/>
</dbReference>
<dbReference type="GO" id="GO:1902600">
    <property type="term" value="P:proton transmembrane transport"/>
    <property type="evidence" value="ECO:0007669"/>
    <property type="project" value="InterPro"/>
</dbReference>
<feature type="transmembrane region" description="Helical" evidence="8">
    <location>
        <begin position="342"/>
        <end position="361"/>
    </location>
</feature>
<reference evidence="10 11" key="1">
    <citation type="submission" date="2020-08" db="EMBL/GenBank/DDBJ databases">
        <title>The Agave Microbiome: Exploring the role of microbial communities in plant adaptations to desert environments.</title>
        <authorList>
            <person name="Partida-Martinez L.P."/>
        </authorList>
    </citation>
    <scope>NUCLEOTIDE SEQUENCE [LARGE SCALE GENOMIC DNA]</scope>
    <source>
        <strain evidence="10 11">RAS26</strain>
    </source>
</reference>
<dbReference type="RefSeq" id="WP_260176501.1">
    <property type="nucleotide sequence ID" value="NZ_JACHVX010000004.1"/>
</dbReference>
<dbReference type="Gene3D" id="1.20.1530.20">
    <property type="match status" value="1"/>
</dbReference>
<keyword evidence="3" id="KW-0813">Transport</keyword>
<dbReference type="InterPro" id="IPR006153">
    <property type="entry name" value="Cation/H_exchanger_TM"/>
</dbReference>
<evidence type="ECO:0000256" key="3">
    <source>
        <dbReference type="ARBA" id="ARBA00022448"/>
    </source>
</evidence>
<comment type="caution">
    <text evidence="10">The sequence shown here is derived from an EMBL/GenBank/DDBJ whole genome shotgun (WGS) entry which is preliminary data.</text>
</comment>
<reference evidence="10 11" key="2">
    <citation type="submission" date="2020-08" db="EMBL/GenBank/DDBJ databases">
        <authorList>
            <person name="Partida-Martinez L."/>
            <person name="Huntemann M."/>
            <person name="Clum A."/>
            <person name="Wang J."/>
            <person name="Palaniappan K."/>
            <person name="Ritter S."/>
            <person name="Chen I.-M."/>
            <person name="Stamatis D."/>
            <person name="Reddy T."/>
            <person name="O'Malley R."/>
            <person name="Daum C."/>
            <person name="Shapiro N."/>
            <person name="Ivanova N."/>
            <person name="Kyrpides N."/>
            <person name="Woyke T."/>
        </authorList>
    </citation>
    <scope>NUCLEOTIDE SEQUENCE [LARGE SCALE GENOMIC DNA]</scope>
    <source>
        <strain evidence="10 11">RAS26</strain>
    </source>
</reference>
<dbReference type="SUPFAM" id="SSF51735">
    <property type="entry name" value="NAD(P)-binding Rossmann-fold domains"/>
    <property type="match status" value="1"/>
</dbReference>
<gene>
    <name evidence="10" type="ORF">FHR80_003011</name>
</gene>
<dbReference type="InterPro" id="IPR036291">
    <property type="entry name" value="NAD(P)-bd_dom_sf"/>
</dbReference>
<feature type="transmembrane region" description="Helical" evidence="8">
    <location>
        <begin position="87"/>
        <end position="112"/>
    </location>
</feature>
<feature type="transmembrane region" description="Helical" evidence="8">
    <location>
        <begin position="280"/>
        <end position="304"/>
    </location>
</feature>
<evidence type="ECO:0000256" key="4">
    <source>
        <dbReference type="ARBA" id="ARBA00022692"/>
    </source>
</evidence>
<dbReference type="PANTHER" id="PTHR42751:SF1">
    <property type="entry name" value="CATION_PROTON ANTIPORTER YBAL-RELATED"/>
    <property type="match status" value="1"/>
</dbReference>
<feature type="transmembrane region" description="Helical" evidence="8">
    <location>
        <begin position="206"/>
        <end position="223"/>
    </location>
</feature>
<accession>A0A7W4YBW4</accession>
<dbReference type="InterPro" id="IPR038770">
    <property type="entry name" value="Na+/solute_symporter_sf"/>
</dbReference>
<keyword evidence="6 8" id="KW-0472">Membrane</keyword>
<evidence type="ECO:0000256" key="2">
    <source>
        <dbReference type="ARBA" id="ARBA00005551"/>
    </source>
</evidence>
<feature type="domain" description="RCK N-terminal" evidence="9">
    <location>
        <begin position="394"/>
        <end position="512"/>
    </location>
</feature>
<dbReference type="InterPro" id="IPR003148">
    <property type="entry name" value="RCK_N"/>
</dbReference>
<evidence type="ECO:0000256" key="5">
    <source>
        <dbReference type="ARBA" id="ARBA00022989"/>
    </source>
</evidence>
<name>A0A7W4YBW4_9CELL</name>
<evidence type="ECO:0000259" key="9">
    <source>
        <dbReference type="PROSITE" id="PS51201"/>
    </source>
</evidence>
<feature type="transmembrane region" description="Helical" evidence="8">
    <location>
        <begin position="12"/>
        <end position="28"/>
    </location>
</feature>
<evidence type="ECO:0000256" key="1">
    <source>
        <dbReference type="ARBA" id="ARBA00004141"/>
    </source>
</evidence>
<feature type="compositionally biased region" description="Basic and acidic residues" evidence="7">
    <location>
        <begin position="548"/>
        <end position="558"/>
    </location>
</feature>
<dbReference type="Pfam" id="PF00999">
    <property type="entry name" value="Na_H_Exchanger"/>
    <property type="match status" value="1"/>
</dbReference>
<dbReference type="AlphaFoldDB" id="A0A7W4YBW4"/>
<feature type="transmembrane region" description="Helical" evidence="8">
    <location>
        <begin position="57"/>
        <end position="75"/>
    </location>
</feature>
<organism evidence="10 11">
    <name type="scientific">Cellulomonas cellasea</name>
    <dbReference type="NCBI Taxonomy" id="43670"/>
    <lineage>
        <taxon>Bacteria</taxon>
        <taxon>Bacillati</taxon>
        <taxon>Actinomycetota</taxon>
        <taxon>Actinomycetes</taxon>
        <taxon>Micrococcales</taxon>
        <taxon>Cellulomonadaceae</taxon>
        <taxon>Cellulomonas</taxon>
    </lineage>
</organism>
<keyword evidence="5 8" id="KW-1133">Transmembrane helix</keyword>